<evidence type="ECO:0000313" key="2">
    <source>
        <dbReference type="Proteomes" id="UP000473681"/>
    </source>
</evidence>
<name>A0A846JYE1_CLOBO</name>
<proteinExistence type="predicted"/>
<accession>A0A846JYE1</accession>
<dbReference type="AlphaFoldDB" id="A0A846JYE1"/>
<protein>
    <submittedName>
        <fullName evidence="1">Uncharacterized protein</fullName>
    </submittedName>
</protein>
<sequence length="78" mass="9005">MEIYNEKLGIVTKIVNNETVKVKVINSNKIKEIKGNKFYIAELREAYENTTNESEGIVIIKFNESTNRLIEESREGNI</sequence>
<dbReference type="Proteomes" id="UP000473681">
    <property type="component" value="Unassembled WGS sequence"/>
</dbReference>
<comment type="caution">
    <text evidence="1">The sequence shown here is derived from an EMBL/GenBank/DDBJ whole genome shotgun (WGS) entry which is preliminary data.</text>
</comment>
<gene>
    <name evidence="1" type="ORF">FDB51_14970</name>
</gene>
<organism evidence="1 2">
    <name type="scientific">Clostridium botulinum</name>
    <dbReference type="NCBI Taxonomy" id="1491"/>
    <lineage>
        <taxon>Bacteria</taxon>
        <taxon>Bacillati</taxon>
        <taxon>Bacillota</taxon>
        <taxon>Clostridia</taxon>
        <taxon>Eubacteriales</taxon>
        <taxon>Clostridiaceae</taxon>
        <taxon>Clostridium</taxon>
    </lineage>
</organism>
<evidence type="ECO:0000313" key="1">
    <source>
        <dbReference type="EMBL" id="NFN36385.1"/>
    </source>
</evidence>
<dbReference type="EMBL" id="SWVK01000023">
    <property type="protein sequence ID" value="NFN36385.1"/>
    <property type="molecule type" value="Genomic_DNA"/>
</dbReference>
<reference evidence="1 2" key="1">
    <citation type="submission" date="2019-04" db="EMBL/GenBank/DDBJ databases">
        <title>Genome sequencing of Clostridium botulinum Groups I-IV and Clostridium butyricum.</title>
        <authorList>
            <person name="Brunt J."/>
            <person name="Van Vliet A.H.M."/>
            <person name="Stringer S.C."/>
            <person name="Carter A.T."/>
            <person name="Peck M.W."/>
        </authorList>
    </citation>
    <scope>NUCLEOTIDE SEQUENCE [LARGE SCALE GENOMIC DNA]</scope>
    <source>
        <strain evidence="1 2">CB-K-33E</strain>
    </source>
</reference>